<comment type="caution">
    <text evidence="1">The sequence shown here is derived from an EMBL/GenBank/DDBJ whole genome shotgun (WGS) entry which is preliminary data.</text>
</comment>
<evidence type="ECO:0000313" key="1">
    <source>
        <dbReference type="EMBL" id="KAK9236759.1"/>
    </source>
</evidence>
<name>A0ACC3T019_LIPKO</name>
<keyword evidence="2" id="KW-1185">Reference proteome</keyword>
<organism evidence="1 2">
    <name type="scientific">Lipomyces kononenkoae</name>
    <name type="common">Yeast</name>
    <dbReference type="NCBI Taxonomy" id="34357"/>
    <lineage>
        <taxon>Eukaryota</taxon>
        <taxon>Fungi</taxon>
        <taxon>Dikarya</taxon>
        <taxon>Ascomycota</taxon>
        <taxon>Saccharomycotina</taxon>
        <taxon>Lipomycetes</taxon>
        <taxon>Lipomycetales</taxon>
        <taxon>Lipomycetaceae</taxon>
        <taxon>Lipomyces</taxon>
    </lineage>
</organism>
<protein>
    <submittedName>
        <fullName evidence="1">HIT-like domain-containing protein</fullName>
    </submittedName>
</protein>
<dbReference type="EMBL" id="MU971380">
    <property type="protein sequence ID" value="KAK9236759.1"/>
    <property type="molecule type" value="Genomic_DNA"/>
</dbReference>
<sequence>MADPNSADMSSGVKRNALSVLMASAKKPKPGPIETLHKSTQGSYSFRDALAPLIQNPDNFVKSGEVMKYTEDYVLIHDKYPKASVHLLILPRESTRTRLHPFQALCPHVSKITGTKDFYDRMSEIVRECEDVAIRELKDLYKKTFTAEDLKVGVHSAPSMSNLHIHVISVDNYSEKLKNKKHYNTFNTPFFVSFDELGTMTREDARIKGGPMYCAQIASNNDLICWRCEKNFQNQFKKLKDHLEEEFILWKREKAGI</sequence>
<dbReference type="Proteomes" id="UP001433508">
    <property type="component" value="Unassembled WGS sequence"/>
</dbReference>
<proteinExistence type="predicted"/>
<reference evidence="2" key="1">
    <citation type="journal article" date="2024" name="Front. Bioeng. Biotechnol.">
        <title>Genome-scale model development and genomic sequencing of the oleaginous clade Lipomyces.</title>
        <authorList>
            <person name="Czajka J.J."/>
            <person name="Han Y."/>
            <person name="Kim J."/>
            <person name="Mondo S.J."/>
            <person name="Hofstad B.A."/>
            <person name="Robles A."/>
            <person name="Haridas S."/>
            <person name="Riley R."/>
            <person name="LaButti K."/>
            <person name="Pangilinan J."/>
            <person name="Andreopoulos W."/>
            <person name="Lipzen A."/>
            <person name="Yan J."/>
            <person name="Wang M."/>
            <person name="Ng V."/>
            <person name="Grigoriev I.V."/>
            <person name="Spatafora J.W."/>
            <person name="Magnuson J.K."/>
            <person name="Baker S.E."/>
            <person name="Pomraning K.R."/>
        </authorList>
    </citation>
    <scope>NUCLEOTIDE SEQUENCE [LARGE SCALE GENOMIC DNA]</scope>
    <source>
        <strain evidence="2">CBS 7786</strain>
    </source>
</reference>
<evidence type="ECO:0000313" key="2">
    <source>
        <dbReference type="Proteomes" id="UP001433508"/>
    </source>
</evidence>
<gene>
    <name evidence="1" type="ORF">V1525DRAFT_362069</name>
</gene>
<accession>A0ACC3T019</accession>